<evidence type="ECO:0000313" key="7">
    <source>
        <dbReference type="Proteomes" id="UP000799324"/>
    </source>
</evidence>
<reference evidence="6" key="1">
    <citation type="journal article" date="2020" name="Stud. Mycol.">
        <title>101 Dothideomycetes genomes: a test case for predicting lifestyles and emergence of pathogens.</title>
        <authorList>
            <person name="Haridas S."/>
            <person name="Albert R."/>
            <person name="Binder M."/>
            <person name="Bloem J."/>
            <person name="Labutti K."/>
            <person name="Salamov A."/>
            <person name="Andreopoulos B."/>
            <person name="Baker S."/>
            <person name="Barry K."/>
            <person name="Bills G."/>
            <person name="Bluhm B."/>
            <person name="Cannon C."/>
            <person name="Castanera R."/>
            <person name="Culley D."/>
            <person name="Daum C."/>
            <person name="Ezra D."/>
            <person name="Gonzalez J."/>
            <person name="Henrissat B."/>
            <person name="Kuo A."/>
            <person name="Liang C."/>
            <person name="Lipzen A."/>
            <person name="Lutzoni F."/>
            <person name="Magnuson J."/>
            <person name="Mondo S."/>
            <person name="Nolan M."/>
            <person name="Ohm R."/>
            <person name="Pangilinan J."/>
            <person name="Park H.-J."/>
            <person name="Ramirez L."/>
            <person name="Alfaro M."/>
            <person name="Sun H."/>
            <person name="Tritt A."/>
            <person name="Yoshinaga Y."/>
            <person name="Zwiers L.-H."/>
            <person name="Turgeon B."/>
            <person name="Goodwin S."/>
            <person name="Spatafora J."/>
            <person name="Crous P."/>
            <person name="Grigoriev I."/>
        </authorList>
    </citation>
    <scope>NUCLEOTIDE SEQUENCE</scope>
    <source>
        <strain evidence="6">CBS 122681</strain>
    </source>
</reference>
<keyword evidence="5" id="KW-0812">Transmembrane</keyword>
<feature type="transmembrane region" description="Helical" evidence="5">
    <location>
        <begin position="12"/>
        <end position="33"/>
    </location>
</feature>
<evidence type="ECO:0000256" key="5">
    <source>
        <dbReference type="SAM" id="Phobius"/>
    </source>
</evidence>
<feature type="transmembrane region" description="Helical" evidence="5">
    <location>
        <begin position="45"/>
        <end position="65"/>
    </location>
</feature>
<evidence type="ECO:0000256" key="2">
    <source>
        <dbReference type="ARBA" id="ARBA00022617"/>
    </source>
</evidence>
<protein>
    <recommendedName>
        <fullName evidence="8">Cytochrome P450</fullName>
    </recommendedName>
</protein>
<accession>A0A6A6T7I0</accession>
<dbReference type="GO" id="GO:0020037">
    <property type="term" value="F:heme binding"/>
    <property type="evidence" value="ECO:0007669"/>
    <property type="project" value="InterPro"/>
</dbReference>
<keyword evidence="7" id="KW-1185">Reference proteome</keyword>
<evidence type="ECO:0000256" key="1">
    <source>
        <dbReference type="ARBA" id="ARBA00010617"/>
    </source>
</evidence>
<dbReference type="Gene3D" id="1.10.630.10">
    <property type="entry name" value="Cytochrome P450"/>
    <property type="match status" value="1"/>
</dbReference>
<dbReference type="PANTHER" id="PTHR24304">
    <property type="entry name" value="CYTOCHROME P450 FAMILY 7"/>
    <property type="match status" value="1"/>
</dbReference>
<keyword evidence="2" id="KW-0349">Heme</keyword>
<dbReference type="AlphaFoldDB" id="A0A6A6T7I0"/>
<keyword evidence="4" id="KW-0408">Iron</keyword>
<comment type="similarity">
    <text evidence="1">Belongs to the cytochrome P450 family.</text>
</comment>
<dbReference type="GO" id="GO:0005506">
    <property type="term" value="F:iron ion binding"/>
    <property type="evidence" value="ECO:0007669"/>
    <property type="project" value="InterPro"/>
</dbReference>
<dbReference type="EMBL" id="MU004345">
    <property type="protein sequence ID" value="KAF2655720.1"/>
    <property type="molecule type" value="Genomic_DNA"/>
</dbReference>
<keyword evidence="5" id="KW-0472">Membrane</keyword>
<evidence type="ECO:0000256" key="3">
    <source>
        <dbReference type="ARBA" id="ARBA00022723"/>
    </source>
</evidence>
<keyword evidence="5" id="KW-1133">Transmembrane helix</keyword>
<dbReference type="GO" id="GO:0016705">
    <property type="term" value="F:oxidoreductase activity, acting on paired donors, with incorporation or reduction of molecular oxygen"/>
    <property type="evidence" value="ECO:0007669"/>
    <property type="project" value="InterPro"/>
</dbReference>
<evidence type="ECO:0008006" key="8">
    <source>
        <dbReference type="Google" id="ProtNLM"/>
    </source>
</evidence>
<evidence type="ECO:0000256" key="4">
    <source>
        <dbReference type="ARBA" id="ARBA00023004"/>
    </source>
</evidence>
<name>A0A6A6T7I0_9PLEO</name>
<dbReference type="SUPFAM" id="SSF48264">
    <property type="entry name" value="Cytochrome P450"/>
    <property type="match status" value="1"/>
</dbReference>
<sequence length="439" mass="49853">MSILYSNASTLIYGGLAALTIIVVHYLTLLAKFTPQANKTHATKTPPLVPYFFPFIGTIPIGYLVNPIKFFSESHYFAHLTHPIRLNFLSWTIYIIQGPENIHSLLSNTSTSNTIFNASFLRNVCGMSKRGVARFEDPSEWTPSHHDRKNYLDAAPLYSWSSSVIHKYLTGRSALQLSRRFEKRLMERVSSSFSSSSSSTSAPDSKDGVVLDDFITYFTTHITPALVDSLCGPGLISRNPTFPQDFWTVCENFPTYMKGYPQMLFPRAFKARQQALEAIKDWQTWASSQYDADTTPVNEDGDDAFWGSKFFRERYATFVYDMGFDAADMASNELGFLFGAAANATMNTYWCAIEVFRDKELLAGVREEVRACKIDTGTGDGELQFDVTHLLQQPLLQAIHAENLRLRCHNMFLRRTREDIKIFDWFIPKNKLAIAWSTP</sequence>
<dbReference type="InterPro" id="IPR050529">
    <property type="entry name" value="CYP450_sterol_14alpha_dmase"/>
</dbReference>
<keyword evidence="3" id="KW-0479">Metal-binding</keyword>
<dbReference type="GO" id="GO:0008395">
    <property type="term" value="F:steroid hydroxylase activity"/>
    <property type="evidence" value="ECO:0007669"/>
    <property type="project" value="TreeGrafter"/>
</dbReference>
<proteinExistence type="inferred from homology"/>
<dbReference type="PANTHER" id="PTHR24304:SF2">
    <property type="entry name" value="24-HYDROXYCHOLESTEROL 7-ALPHA-HYDROXYLASE"/>
    <property type="match status" value="1"/>
</dbReference>
<dbReference type="InterPro" id="IPR036396">
    <property type="entry name" value="Cyt_P450_sf"/>
</dbReference>
<evidence type="ECO:0000313" key="6">
    <source>
        <dbReference type="EMBL" id="KAF2655720.1"/>
    </source>
</evidence>
<dbReference type="OrthoDB" id="3366823at2759"/>
<dbReference type="Proteomes" id="UP000799324">
    <property type="component" value="Unassembled WGS sequence"/>
</dbReference>
<gene>
    <name evidence="6" type="ORF">K491DRAFT_716013</name>
</gene>
<organism evidence="6 7">
    <name type="scientific">Lophiostoma macrostomum CBS 122681</name>
    <dbReference type="NCBI Taxonomy" id="1314788"/>
    <lineage>
        <taxon>Eukaryota</taxon>
        <taxon>Fungi</taxon>
        <taxon>Dikarya</taxon>
        <taxon>Ascomycota</taxon>
        <taxon>Pezizomycotina</taxon>
        <taxon>Dothideomycetes</taxon>
        <taxon>Pleosporomycetidae</taxon>
        <taxon>Pleosporales</taxon>
        <taxon>Lophiostomataceae</taxon>
        <taxon>Lophiostoma</taxon>
    </lineage>
</organism>